<accession>A0A846H4N1</accession>
<keyword evidence="2" id="KW-0731">Sigma factor</keyword>
<evidence type="ECO:0000313" key="8">
    <source>
        <dbReference type="EMBL" id="NEU72376.1"/>
    </source>
</evidence>
<dbReference type="NCBIfam" id="TIGR02937">
    <property type="entry name" value="sigma70-ECF"/>
    <property type="match status" value="1"/>
</dbReference>
<dbReference type="RefSeq" id="WP_039739214.1">
    <property type="nucleotide sequence ID" value="NZ_JTCM02000010.1"/>
</dbReference>
<proteinExistence type="predicted"/>
<reference evidence="8 9" key="1">
    <citation type="journal article" date="2015" name="Genome Announc.">
        <title>Draft Genome Sequence of Cyanobacterium Hassallia byssoidea Strain VB512170, Isolated from Monuments in India.</title>
        <authorList>
            <person name="Singh D."/>
            <person name="Chandrababunaidu M.M."/>
            <person name="Panda A."/>
            <person name="Sen D."/>
            <person name="Bhattacharyya S."/>
            <person name="Adhikary S.P."/>
            <person name="Tripathy S."/>
        </authorList>
    </citation>
    <scope>NUCLEOTIDE SEQUENCE [LARGE SCALE GENOMIC DNA]</scope>
    <source>
        <strain evidence="8 9">VB512170</strain>
    </source>
</reference>
<dbReference type="NCBIfam" id="TIGR02997">
    <property type="entry name" value="Sig70-cyanoRpoD"/>
    <property type="match status" value="1"/>
</dbReference>
<organism evidence="8 9">
    <name type="scientific">Hassallia byssoidea VB512170</name>
    <dbReference type="NCBI Taxonomy" id="1304833"/>
    <lineage>
        <taxon>Bacteria</taxon>
        <taxon>Bacillati</taxon>
        <taxon>Cyanobacteriota</taxon>
        <taxon>Cyanophyceae</taxon>
        <taxon>Nostocales</taxon>
        <taxon>Tolypothrichaceae</taxon>
        <taxon>Hassallia</taxon>
    </lineage>
</organism>
<sequence length="389" mass="44965">MYQTKQQSLKETMNIAELGTMELLVENAVESEVPLELEAVADEYSAIAESLVETDERDGDQMAAARPSGYNKTEHDDAVGAFFKEMARYPLLKADEEVELARRVRFNEEVRELQASLSEKLGEQASKEKVASSLEMTEKQLESRLYQGRVAKRKMIRSNLRLVVSIAKRYLNRGVPFLDLIQEGAMGLNRATEKFDPDKGYKFSTYAYWWIRQAITRAIANDARTIRLPIHIVEKLNKLKKAQRELKQKLCRNPTEAEMAEALEIPLPQLRQLQQLRRQALSLNHRVGKEEDTELMDLLEDEDNQSPEAKMNENMMRQEIWEVLGDVLTPREKDVISLRYGLTTSEPCTLEEVGNMFNLSRERVRQIQSKAMRKLRRPHIAKRLKGWLV</sequence>
<evidence type="ECO:0000313" key="9">
    <source>
        <dbReference type="Proteomes" id="UP000031549"/>
    </source>
</evidence>
<dbReference type="InterPro" id="IPR009042">
    <property type="entry name" value="RNA_pol_sigma70_r1_2"/>
</dbReference>
<dbReference type="PRINTS" id="PR00046">
    <property type="entry name" value="SIGMA70FCT"/>
</dbReference>
<dbReference type="PANTHER" id="PTHR30603">
    <property type="entry name" value="RNA POLYMERASE SIGMA FACTOR RPO"/>
    <property type="match status" value="1"/>
</dbReference>
<dbReference type="Gene3D" id="1.10.601.10">
    <property type="entry name" value="RNA Polymerase Primary Sigma Factor"/>
    <property type="match status" value="1"/>
</dbReference>
<evidence type="ECO:0000256" key="1">
    <source>
        <dbReference type="ARBA" id="ARBA00023015"/>
    </source>
</evidence>
<dbReference type="InterPro" id="IPR000943">
    <property type="entry name" value="RNA_pol_sigma70"/>
</dbReference>
<evidence type="ECO:0000256" key="2">
    <source>
        <dbReference type="ARBA" id="ARBA00023082"/>
    </source>
</evidence>
<dbReference type="InterPro" id="IPR036388">
    <property type="entry name" value="WH-like_DNA-bd_sf"/>
</dbReference>
<keyword evidence="1" id="KW-0805">Transcription regulation</keyword>
<dbReference type="PROSITE" id="PS00716">
    <property type="entry name" value="SIGMA70_2"/>
    <property type="match status" value="1"/>
</dbReference>
<dbReference type="EMBL" id="JTCM02000010">
    <property type="protein sequence ID" value="NEU72376.1"/>
    <property type="molecule type" value="Genomic_DNA"/>
</dbReference>
<evidence type="ECO:0000259" key="7">
    <source>
        <dbReference type="PROSITE" id="PS00716"/>
    </source>
</evidence>
<evidence type="ECO:0000256" key="4">
    <source>
        <dbReference type="ARBA" id="ARBA00023163"/>
    </source>
</evidence>
<dbReference type="Gene3D" id="1.10.10.10">
    <property type="entry name" value="Winged helix-like DNA-binding domain superfamily/Winged helix DNA-binding domain"/>
    <property type="match status" value="2"/>
</dbReference>
<gene>
    <name evidence="8" type="ORF">PI95_007255</name>
</gene>
<dbReference type="CDD" id="cd06171">
    <property type="entry name" value="Sigma70_r4"/>
    <property type="match status" value="1"/>
</dbReference>
<dbReference type="SUPFAM" id="SSF88946">
    <property type="entry name" value="Sigma2 domain of RNA polymerase sigma factors"/>
    <property type="match status" value="1"/>
</dbReference>
<dbReference type="GO" id="GO:0016987">
    <property type="term" value="F:sigma factor activity"/>
    <property type="evidence" value="ECO:0007669"/>
    <property type="project" value="UniProtKB-KW"/>
</dbReference>
<feature type="coiled-coil region" evidence="6">
    <location>
        <begin position="232"/>
        <end position="293"/>
    </location>
</feature>
<dbReference type="Pfam" id="PF04542">
    <property type="entry name" value="Sigma70_r2"/>
    <property type="match status" value="1"/>
</dbReference>
<dbReference type="InterPro" id="IPR013325">
    <property type="entry name" value="RNA_pol_sigma_r2"/>
</dbReference>
<dbReference type="InterPro" id="IPR014284">
    <property type="entry name" value="RNA_pol_sigma-70_dom"/>
</dbReference>
<dbReference type="GO" id="GO:0003677">
    <property type="term" value="F:DNA binding"/>
    <property type="evidence" value="ECO:0007669"/>
    <property type="project" value="UniProtKB-KW"/>
</dbReference>
<dbReference type="Pfam" id="PF04545">
    <property type="entry name" value="Sigma70_r4"/>
    <property type="match status" value="1"/>
</dbReference>
<dbReference type="Pfam" id="PF04539">
    <property type="entry name" value="Sigma70_r3"/>
    <property type="match status" value="1"/>
</dbReference>
<dbReference type="SUPFAM" id="SSF88659">
    <property type="entry name" value="Sigma3 and sigma4 domains of RNA polymerase sigma factors"/>
    <property type="match status" value="2"/>
</dbReference>
<dbReference type="Proteomes" id="UP000031549">
    <property type="component" value="Unassembled WGS sequence"/>
</dbReference>
<dbReference type="PANTHER" id="PTHR30603:SF62">
    <property type="entry name" value="RNA POLYMERASE SIGMA FACTOR SIGA"/>
    <property type="match status" value="1"/>
</dbReference>
<dbReference type="InterPro" id="IPR013324">
    <property type="entry name" value="RNA_pol_sigma_r3/r4-like"/>
</dbReference>
<keyword evidence="3" id="KW-0238">DNA-binding</keyword>
<dbReference type="AlphaFoldDB" id="A0A846H4N1"/>
<keyword evidence="9" id="KW-1185">Reference proteome</keyword>
<comment type="function">
    <text evidence="5">Sigma factors are initiation factors that promote the attachment of RNA polymerase to specific initiation sites and are then released.</text>
</comment>
<dbReference type="GO" id="GO:0006352">
    <property type="term" value="P:DNA-templated transcription initiation"/>
    <property type="evidence" value="ECO:0007669"/>
    <property type="project" value="InterPro"/>
</dbReference>
<dbReference type="InterPro" id="IPR007627">
    <property type="entry name" value="RNA_pol_sigma70_r2"/>
</dbReference>
<dbReference type="InterPro" id="IPR007630">
    <property type="entry name" value="RNA_pol_sigma70_r4"/>
</dbReference>
<comment type="caution">
    <text evidence="8">The sequence shown here is derived from an EMBL/GenBank/DDBJ whole genome shotgun (WGS) entry which is preliminary data.</text>
</comment>
<dbReference type="FunFam" id="1.10.601.10:FF:000001">
    <property type="entry name" value="RNA polymerase sigma factor SigA"/>
    <property type="match status" value="1"/>
</dbReference>
<keyword evidence="4" id="KW-0804">Transcription</keyword>
<dbReference type="Pfam" id="PF00140">
    <property type="entry name" value="Sigma70_r1_2"/>
    <property type="match status" value="1"/>
</dbReference>
<evidence type="ECO:0000256" key="5">
    <source>
        <dbReference type="ARBA" id="ARBA00055079"/>
    </source>
</evidence>
<dbReference type="InterPro" id="IPR017848">
    <property type="entry name" value="RNA_pol_sigma_RpoD/SigA_cyanob"/>
</dbReference>
<feature type="domain" description="RNA polymerase sigma-70" evidence="7">
    <location>
        <begin position="349"/>
        <end position="375"/>
    </location>
</feature>
<evidence type="ECO:0000256" key="3">
    <source>
        <dbReference type="ARBA" id="ARBA00023125"/>
    </source>
</evidence>
<keyword evidence="6" id="KW-0175">Coiled coil</keyword>
<name>A0A846H4N1_9CYAN</name>
<protein>
    <submittedName>
        <fullName evidence="8">RpoD/SigA family RNA polymerase sigma factor</fullName>
    </submittedName>
</protein>
<dbReference type="InterPro" id="IPR007624">
    <property type="entry name" value="RNA_pol_sigma70_r3"/>
</dbReference>
<evidence type="ECO:0000256" key="6">
    <source>
        <dbReference type="SAM" id="Coils"/>
    </source>
</evidence>
<dbReference type="InterPro" id="IPR050239">
    <property type="entry name" value="Sigma-70_RNA_pol_init_factors"/>
</dbReference>